<keyword evidence="3" id="KW-1185">Reference proteome</keyword>
<dbReference type="SUPFAM" id="SSF109604">
    <property type="entry name" value="HD-domain/PDEase-like"/>
    <property type="match status" value="1"/>
</dbReference>
<evidence type="ECO:0000259" key="1">
    <source>
        <dbReference type="PROSITE" id="PS51832"/>
    </source>
</evidence>
<organism evidence="2 3">
    <name type="scientific">Pseudothauera nasutitermitis</name>
    <dbReference type="NCBI Taxonomy" id="2565930"/>
    <lineage>
        <taxon>Bacteria</taxon>
        <taxon>Pseudomonadati</taxon>
        <taxon>Pseudomonadota</taxon>
        <taxon>Betaproteobacteria</taxon>
        <taxon>Rhodocyclales</taxon>
        <taxon>Zoogloeaceae</taxon>
        <taxon>Pseudothauera</taxon>
    </lineage>
</organism>
<sequence length="387" mass="42401">MSALLLRPILLPPTFAGHPAPCDLFDERGTLLARAGTPLGQARDTTAIARRFYCRAGQAPSTTQPEPLRTLRDIGEALAMLDTLVTDGTPPPASAFLELAAHCHAAWRFDPDACIGYARLAQLVSPAVDHLLLATLFAAEIGHAHGLGQSATTHLIGAALTMNLGSLALHDHMHGLREPPDDERRAALLAHPWRAAELLAGCGSLPEDWLRAVAEHHENIDGSGYPLGLRRGDISLGARILRVADVFAARLRGRINRPPRYWNIGKAAHPEQLIRHVFSEDLERLDPHLVRLLAHRLGSFPPGSTVRLSNGELAVIHRRPGGNGTPRHALSLCDARGRPHRAPRQRPLNTHECRIQRYAHDDPLLPPPDYDWSLLWGYGEEPEAPLH</sequence>
<name>A0A4S4AZW6_9RHOO</name>
<evidence type="ECO:0000313" key="2">
    <source>
        <dbReference type="EMBL" id="THF65743.1"/>
    </source>
</evidence>
<reference evidence="2 3" key="1">
    <citation type="submission" date="2019-04" db="EMBL/GenBank/DDBJ databases">
        <title>Azoarcus nasutitermitis sp. nov. isolated from termite nest.</title>
        <authorList>
            <person name="Lin S.-Y."/>
            <person name="Hameed A."/>
            <person name="Hsu Y.-H."/>
            <person name="Young C.-C."/>
        </authorList>
    </citation>
    <scope>NUCLEOTIDE SEQUENCE [LARGE SCALE GENOMIC DNA]</scope>
    <source>
        <strain evidence="2 3">CC-YHH838</strain>
    </source>
</reference>
<dbReference type="PROSITE" id="PS51832">
    <property type="entry name" value="HD_GYP"/>
    <property type="match status" value="1"/>
</dbReference>
<dbReference type="Gene3D" id="1.10.3210.10">
    <property type="entry name" value="Hypothetical protein af1432"/>
    <property type="match status" value="1"/>
</dbReference>
<comment type="caution">
    <text evidence="2">The sequence shown here is derived from an EMBL/GenBank/DDBJ whole genome shotgun (WGS) entry which is preliminary data.</text>
</comment>
<dbReference type="InterPro" id="IPR052020">
    <property type="entry name" value="Cyclic_di-GMP/3'3'-cGAMP_PDE"/>
</dbReference>
<dbReference type="PANTHER" id="PTHR45228">
    <property type="entry name" value="CYCLIC DI-GMP PHOSPHODIESTERASE TM_0186-RELATED"/>
    <property type="match status" value="1"/>
</dbReference>
<dbReference type="InterPro" id="IPR037522">
    <property type="entry name" value="HD_GYP_dom"/>
</dbReference>
<proteinExistence type="predicted"/>
<dbReference type="Proteomes" id="UP000308430">
    <property type="component" value="Unassembled WGS sequence"/>
</dbReference>
<protein>
    <submittedName>
        <fullName evidence="2">HD domain-containing protein</fullName>
    </submittedName>
</protein>
<dbReference type="EMBL" id="SSOC01000003">
    <property type="protein sequence ID" value="THF65743.1"/>
    <property type="molecule type" value="Genomic_DNA"/>
</dbReference>
<dbReference type="Pfam" id="PF13487">
    <property type="entry name" value="HD_5"/>
    <property type="match status" value="1"/>
</dbReference>
<dbReference type="AlphaFoldDB" id="A0A4S4AZW6"/>
<dbReference type="CDD" id="cd00077">
    <property type="entry name" value="HDc"/>
    <property type="match status" value="1"/>
</dbReference>
<gene>
    <name evidence="2" type="ORF">E6C76_09330</name>
</gene>
<dbReference type="GO" id="GO:0008081">
    <property type="term" value="F:phosphoric diester hydrolase activity"/>
    <property type="evidence" value="ECO:0007669"/>
    <property type="project" value="UniProtKB-ARBA"/>
</dbReference>
<accession>A0A4S4AZW6</accession>
<evidence type="ECO:0000313" key="3">
    <source>
        <dbReference type="Proteomes" id="UP000308430"/>
    </source>
</evidence>
<dbReference type="OrthoDB" id="9774747at2"/>
<dbReference type="InterPro" id="IPR003607">
    <property type="entry name" value="HD/PDEase_dom"/>
</dbReference>
<feature type="domain" description="HD-GYP" evidence="1">
    <location>
        <begin position="106"/>
        <end position="301"/>
    </location>
</feature>
<dbReference type="RefSeq" id="WP_136347949.1">
    <property type="nucleotide sequence ID" value="NZ_SSOC01000003.1"/>
</dbReference>